<name>A0A162QL97_9CRUS</name>
<dbReference type="EMBL" id="LRGB01000311">
    <property type="protein sequence ID" value="KZS19775.1"/>
    <property type="molecule type" value="Genomic_DNA"/>
</dbReference>
<dbReference type="SMART" id="SM00803">
    <property type="entry name" value="TAF"/>
    <property type="match status" value="1"/>
</dbReference>
<dbReference type="GO" id="GO:0016251">
    <property type="term" value="F:RNA polymerase II general transcription initiation factor activity"/>
    <property type="evidence" value="ECO:0007669"/>
    <property type="project" value="InterPro"/>
</dbReference>
<dbReference type="PANTHER" id="PTHR10221">
    <property type="entry name" value="TRANSCRIPTION INITIATION FACTOR TFIID SUBUNIT 6"/>
    <property type="match status" value="1"/>
</dbReference>
<dbReference type="GO" id="GO:0005669">
    <property type="term" value="C:transcription factor TFIID complex"/>
    <property type="evidence" value="ECO:0007669"/>
    <property type="project" value="InterPro"/>
</dbReference>
<keyword evidence="4" id="KW-0804">Transcription</keyword>
<evidence type="ECO:0000256" key="4">
    <source>
        <dbReference type="ARBA" id="ARBA00023163"/>
    </source>
</evidence>
<gene>
    <name evidence="6" type="ORF">APZ42_013561</name>
</gene>
<dbReference type="InterPro" id="IPR011442">
    <property type="entry name" value="TAF6_C"/>
</dbReference>
<evidence type="ECO:0000256" key="5">
    <source>
        <dbReference type="ARBA" id="ARBA00023242"/>
    </source>
</evidence>
<evidence type="ECO:0000313" key="6">
    <source>
        <dbReference type="EMBL" id="KZS19775.1"/>
    </source>
</evidence>
<keyword evidence="5" id="KW-0539">Nucleus</keyword>
<dbReference type="InterPro" id="IPR046344">
    <property type="entry name" value="TAF6_C_sf"/>
</dbReference>
<dbReference type="CDD" id="cd08050">
    <property type="entry name" value="TAF6C"/>
    <property type="match status" value="1"/>
</dbReference>
<organism evidence="6 7">
    <name type="scientific">Daphnia magna</name>
    <dbReference type="NCBI Taxonomy" id="35525"/>
    <lineage>
        <taxon>Eukaryota</taxon>
        <taxon>Metazoa</taxon>
        <taxon>Ecdysozoa</taxon>
        <taxon>Arthropoda</taxon>
        <taxon>Crustacea</taxon>
        <taxon>Branchiopoda</taxon>
        <taxon>Diplostraca</taxon>
        <taxon>Cladocera</taxon>
        <taxon>Anomopoda</taxon>
        <taxon>Daphniidae</taxon>
        <taxon>Daphnia</taxon>
    </lineage>
</organism>
<accession>A0A162QL97</accession>
<protein>
    <submittedName>
        <fullName evidence="6">TAF6 RNA polymerase II p300/CBP-associated factor-associated factor 65 kDa subunit 6L-like protein</fullName>
    </submittedName>
</protein>
<keyword evidence="7" id="KW-1185">Reference proteome</keyword>
<dbReference type="GO" id="GO:0046695">
    <property type="term" value="C:SLIK (SAGA-like) complex"/>
    <property type="evidence" value="ECO:0007669"/>
    <property type="project" value="InterPro"/>
</dbReference>
<dbReference type="Gene3D" id="1.25.40.770">
    <property type="entry name" value="TAF6, C-terminal HEAT repeat domain"/>
    <property type="match status" value="1"/>
</dbReference>
<dbReference type="AlphaFoldDB" id="A0A162QL97"/>
<dbReference type="PANTHER" id="PTHR10221:SF22">
    <property type="entry name" value="TAF6-LIKE RNA POLYMERASE II P300_CBP-ASSOCIATED FACTOR-ASSOCIATED FACTOR 65 KDA SUBUNIT 6L"/>
    <property type="match status" value="1"/>
</dbReference>
<dbReference type="CDD" id="cd22932">
    <property type="entry name" value="HFD_TAF6L"/>
    <property type="match status" value="1"/>
</dbReference>
<dbReference type="GO" id="GO:0046982">
    <property type="term" value="F:protein heterodimerization activity"/>
    <property type="evidence" value="ECO:0007669"/>
    <property type="project" value="InterPro"/>
</dbReference>
<dbReference type="GO" id="GO:0003713">
    <property type="term" value="F:transcription coactivator activity"/>
    <property type="evidence" value="ECO:0007669"/>
    <property type="project" value="TreeGrafter"/>
</dbReference>
<proteinExistence type="inferred from homology"/>
<sequence>MNNDVNNVKNFDKPRTEKKFIQISPESIELIADSAGYTNLPEILSKSLAEDTSYRLRELIQSCSQILRHSKRSKLTKDDVNLALHWSDVPQVHGPNSTLEDFSYLPELDIYSSVDRVVDLTQEYPTDTDIEVYSPMKLTIQYLSLDPEDKLKTEIYFQYFEKISQSLLSTSDCVVEVALANLLENSRLQPLLPTFSGFLRNLVGFSGENSHVVKRIPKIFNALMNNSHLHIGSEYKCFLQLVQDLILNYGGAKLDDSIFHLISSTLHILAKLSIDCSIHDVINNLSRIIADVDGHISVQCRALMALRCLSSKYLDTATLEHWKALLYKFYEIPQTEKHVLYLEAALISAIIDVLRCKMRLLDQITDSDDLVAEQMWNEGSEIYRVTSELLGSSVHRIGHFSPSLCRQVQRRRSEKVGDSCNELYWTLKTLRKPLPQSKWRYNLYNKPHTPAMPIDLMDVFDYSERNHLRIANITFRVRNWKQRPMHLLKKKVPQCPSASNSNFAVLANSKFKCISKCYLVNSTLLFNCPVDLIL</sequence>
<dbReference type="InterPro" id="IPR004823">
    <property type="entry name" value="TAF_TATA-bd_Histone-like_dom"/>
</dbReference>
<dbReference type="GO" id="GO:0051123">
    <property type="term" value="P:RNA polymerase II preinitiation complex assembly"/>
    <property type="evidence" value="ECO:0007669"/>
    <property type="project" value="TreeGrafter"/>
</dbReference>
<evidence type="ECO:0000256" key="2">
    <source>
        <dbReference type="ARBA" id="ARBA00007688"/>
    </source>
</evidence>
<comment type="subcellular location">
    <subcellularLocation>
        <location evidence="1">Nucleus</location>
    </subcellularLocation>
</comment>
<dbReference type="Gene3D" id="1.10.20.10">
    <property type="entry name" value="Histone, subunit A"/>
    <property type="match status" value="1"/>
</dbReference>
<dbReference type="SUPFAM" id="SSF47113">
    <property type="entry name" value="Histone-fold"/>
    <property type="match status" value="1"/>
</dbReference>
<evidence type="ECO:0000313" key="7">
    <source>
        <dbReference type="Proteomes" id="UP000076858"/>
    </source>
</evidence>
<dbReference type="SUPFAM" id="SSF48371">
    <property type="entry name" value="ARM repeat"/>
    <property type="match status" value="1"/>
</dbReference>
<comment type="similarity">
    <text evidence="2">Belongs to the TAF6 family.</text>
</comment>
<dbReference type="Proteomes" id="UP000076858">
    <property type="component" value="Unassembled WGS sequence"/>
</dbReference>
<dbReference type="GO" id="GO:0000124">
    <property type="term" value="C:SAGA complex"/>
    <property type="evidence" value="ECO:0007669"/>
    <property type="project" value="InterPro"/>
</dbReference>
<dbReference type="Pfam" id="PF07571">
    <property type="entry name" value="TAF6_C"/>
    <property type="match status" value="1"/>
</dbReference>
<keyword evidence="3" id="KW-0805">Transcription regulation</keyword>
<comment type="caution">
    <text evidence="6">The sequence shown here is derived from an EMBL/GenBank/DDBJ whole genome shotgun (WGS) entry which is preliminary data.</text>
</comment>
<dbReference type="InterPro" id="IPR016024">
    <property type="entry name" value="ARM-type_fold"/>
</dbReference>
<dbReference type="InterPro" id="IPR037796">
    <property type="entry name" value="TAF6"/>
</dbReference>
<reference evidence="6 7" key="1">
    <citation type="submission" date="2016-03" db="EMBL/GenBank/DDBJ databases">
        <title>EvidentialGene: Evidence-directed Construction of Genes on Genomes.</title>
        <authorList>
            <person name="Gilbert D.G."/>
            <person name="Choi J.-H."/>
            <person name="Mockaitis K."/>
            <person name="Colbourne J."/>
            <person name="Pfrender M."/>
        </authorList>
    </citation>
    <scope>NUCLEOTIDE SEQUENCE [LARGE SCALE GENOMIC DNA]</scope>
    <source>
        <strain evidence="6 7">Xinb3</strain>
        <tissue evidence="6">Complete organism</tissue>
    </source>
</reference>
<dbReference type="STRING" id="35525.A0A162QL97"/>
<dbReference type="InterPro" id="IPR009072">
    <property type="entry name" value="Histone-fold"/>
</dbReference>
<dbReference type="Pfam" id="PF02969">
    <property type="entry name" value="TAF"/>
    <property type="match status" value="1"/>
</dbReference>
<dbReference type="OrthoDB" id="6621890at2759"/>
<evidence type="ECO:0000256" key="1">
    <source>
        <dbReference type="ARBA" id="ARBA00004123"/>
    </source>
</evidence>
<evidence type="ECO:0000256" key="3">
    <source>
        <dbReference type="ARBA" id="ARBA00023015"/>
    </source>
</evidence>